<evidence type="ECO:0000259" key="1">
    <source>
        <dbReference type="PROSITE" id="PS50181"/>
    </source>
</evidence>
<dbReference type="OMA" id="DARECGI"/>
<dbReference type="PROSITE" id="PS50181">
    <property type="entry name" value="FBOX"/>
    <property type="match status" value="1"/>
</dbReference>
<dbReference type="Pfam" id="PF12937">
    <property type="entry name" value="F-box-like"/>
    <property type="match status" value="1"/>
</dbReference>
<dbReference type="PhylomeDB" id="A0A022RAM3"/>
<dbReference type="Proteomes" id="UP000030748">
    <property type="component" value="Unassembled WGS sequence"/>
</dbReference>
<feature type="domain" description="F-box" evidence="1">
    <location>
        <begin position="76"/>
        <end position="122"/>
    </location>
</feature>
<dbReference type="InterPro" id="IPR036047">
    <property type="entry name" value="F-box-like_dom_sf"/>
</dbReference>
<dbReference type="InterPro" id="IPR001810">
    <property type="entry name" value="F-box_dom"/>
</dbReference>
<accession>A0A022RAM3</accession>
<proteinExistence type="predicted"/>
<dbReference type="SMART" id="SM00256">
    <property type="entry name" value="FBOX"/>
    <property type="match status" value="1"/>
</dbReference>
<evidence type="ECO:0000313" key="3">
    <source>
        <dbReference type="Proteomes" id="UP000030748"/>
    </source>
</evidence>
<dbReference type="eggNOG" id="ENOG502QQCP">
    <property type="taxonomic scope" value="Eukaryota"/>
</dbReference>
<keyword evidence="3" id="KW-1185">Reference proteome</keyword>
<sequence length="383" mass="44317">MLLFLITCSFSFILFYSPLFACEMRLLSLCFWKSIKNTLFSATLSFFTTRMLPSKKIYAVPKVQRTAFDTNSGDQMSVLDYLPDLVLETILEKLPPKGLCRMGCVSKSLRGMCVSDHLWERHVRSKWGRVVGTSAYREWLCSAHSRNQDSIFFDRIGEKGFLGCLIALVRSRFCSVGKDKIFPPVNSVMSWYIALESGKLWFPAQVYNRENGHVGFMLSCYDAVVSYDRRTDTFLARYPAHGTRTSAIESGVTWDRLRAPLVDTSPHDLHISDCLNELRPGDQIEIQWRRNKEFPYGWWYGVVGHLETCDGNANYCRCHHSESLVLEFNQYTRGCRWRTTIVNRRDHREEGNEADGFYGGIRKLCGDEEISMWKQFWPDVVLE</sequence>
<dbReference type="AlphaFoldDB" id="A0A022RAM3"/>
<evidence type="ECO:0000313" key="2">
    <source>
        <dbReference type="EMBL" id="EYU35950.1"/>
    </source>
</evidence>
<dbReference type="PANTHER" id="PTHR31482:SF2">
    <property type="entry name" value="F-BOX DOMAIN-CONTAINING PROTEIN"/>
    <property type="match status" value="1"/>
</dbReference>
<organism evidence="2 3">
    <name type="scientific">Erythranthe guttata</name>
    <name type="common">Yellow monkey flower</name>
    <name type="synonym">Mimulus guttatus</name>
    <dbReference type="NCBI Taxonomy" id="4155"/>
    <lineage>
        <taxon>Eukaryota</taxon>
        <taxon>Viridiplantae</taxon>
        <taxon>Streptophyta</taxon>
        <taxon>Embryophyta</taxon>
        <taxon>Tracheophyta</taxon>
        <taxon>Spermatophyta</taxon>
        <taxon>Magnoliopsida</taxon>
        <taxon>eudicotyledons</taxon>
        <taxon>Gunneridae</taxon>
        <taxon>Pentapetalae</taxon>
        <taxon>asterids</taxon>
        <taxon>lamiids</taxon>
        <taxon>Lamiales</taxon>
        <taxon>Phrymaceae</taxon>
        <taxon>Erythranthe</taxon>
    </lineage>
</organism>
<dbReference type="Gene3D" id="1.20.1280.50">
    <property type="match status" value="1"/>
</dbReference>
<dbReference type="KEGG" id="egt:105958981"/>
<protein>
    <recommendedName>
        <fullName evidence="1">F-box domain-containing protein</fullName>
    </recommendedName>
</protein>
<name>A0A022RAM3_ERYGU</name>
<dbReference type="PANTHER" id="PTHR31482">
    <property type="entry name" value="ESTS AU081301(E20138)"/>
    <property type="match status" value="1"/>
</dbReference>
<gene>
    <name evidence="2" type="ORF">MIMGU_mgv1a008147mg</name>
</gene>
<dbReference type="OrthoDB" id="512036at2759"/>
<dbReference type="EMBL" id="KI630592">
    <property type="protein sequence ID" value="EYU35950.1"/>
    <property type="molecule type" value="Genomic_DNA"/>
</dbReference>
<dbReference type="STRING" id="4155.A0A022RAM3"/>
<reference evidence="2 3" key="1">
    <citation type="journal article" date="2013" name="Proc. Natl. Acad. Sci. U.S.A.">
        <title>Fine-scale variation in meiotic recombination in Mimulus inferred from population shotgun sequencing.</title>
        <authorList>
            <person name="Hellsten U."/>
            <person name="Wright K.M."/>
            <person name="Jenkins J."/>
            <person name="Shu S."/>
            <person name="Yuan Y."/>
            <person name="Wessler S.R."/>
            <person name="Schmutz J."/>
            <person name="Willis J.H."/>
            <person name="Rokhsar D.S."/>
        </authorList>
    </citation>
    <scope>NUCLEOTIDE SEQUENCE [LARGE SCALE GENOMIC DNA]</scope>
    <source>
        <strain evidence="3">cv. DUN x IM62</strain>
    </source>
</reference>
<dbReference type="SUPFAM" id="SSF81383">
    <property type="entry name" value="F-box domain"/>
    <property type="match status" value="1"/>
</dbReference>